<dbReference type="PANTHER" id="PTHR46564:SF1">
    <property type="entry name" value="TRANSPOSASE"/>
    <property type="match status" value="1"/>
</dbReference>
<dbReference type="Proteomes" id="UP001269819">
    <property type="component" value="Unassembled WGS sequence"/>
</dbReference>
<proteinExistence type="predicted"/>
<keyword evidence="3" id="KW-1185">Reference proteome</keyword>
<gene>
    <name evidence="2" type="ORF">RYS15_15360</name>
</gene>
<feature type="non-terminal residue" evidence="2">
    <location>
        <position position="1"/>
    </location>
</feature>
<dbReference type="Pfam" id="PF13358">
    <property type="entry name" value="DDE_3"/>
    <property type="match status" value="1"/>
</dbReference>
<dbReference type="PANTHER" id="PTHR46564">
    <property type="entry name" value="TRANSPOSASE"/>
    <property type="match status" value="1"/>
</dbReference>
<dbReference type="InterPro" id="IPR036397">
    <property type="entry name" value="RNaseH_sf"/>
</dbReference>
<evidence type="ECO:0000313" key="3">
    <source>
        <dbReference type="Proteomes" id="UP001269819"/>
    </source>
</evidence>
<dbReference type="RefSeq" id="WP_316974521.1">
    <property type="nucleotide sequence ID" value="NZ_JAWIIJ010000011.1"/>
</dbReference>
<organism evidence="2 3">
    <name type="scientific">Marinobacter xestospongiae</name>
    <dbReference type="NCBI Taxonomy" id="994319"/>
    <lineage>
        <taxon>Bacteria</taxon>
        <taxon>Pseudomonadati</taxon>
        <taxon>Pseudomonadota</taxon>
        <taxon>Gammaproteobacteria</taxon>
        <taxon>Pseudomonadales</taxon>
        <taxon>Marinobacteraceae</taxon>
        <taxon>Marinobacter</taxon>
    </lineage>
</organism>
<feature type="domain" description="Tc1-like transposase DDE" evidence="1">
    <location>
        <begin position="6"/>
        <end position="137"/>
    </location>
</feature>
<dbReference type="InterPro" id="IPR047655">
    <property type="entry name" value="Transpos_IS630-like"/>
</dbReference>
<sequence>ATIRSDYHSGTTWAPAGETPLIRGTGSRFSLNLISAISPRGELRFKTLQGTMNAEVFIGFLKALVRDADKPVFLILDNHPVHHARKVREYVDNLDGRLRLFFLPPYSRELNPDESVWGYIKYHHVGKKVINNKEQLRAIVYRQLRRLQKLPKLLKSFFGHPELAYISA</sequence>
<dbReference type="Gene3D" id="3.30.420.10">
    <property type="entry name" value="Ribonuclease H-like superfamily/Ribonuclease H"/>
    <property type="match status" value="1"/>
</dbReference>
<name>A0ABU3W0J5_9GAMM</name>
<reference evidence="2 3" key="1">
    <citation type="submission" date="2023-10" db="EMBL/GenBank/DDBJ databases">
        <title>Characteristics and mechanism of a salt-tolerant marine origin heterotrophic nitrifying- aerobic denitrifying bacteria Marinobacter xestospongiae HN1.</title>
        <authorList>
            <person name="Qi R."/>
        </authorList>
    </citation>
    <scope>NUCLEOTIDE SEQUENCE [LARGE SCALE GENOMIC DNA]</scope>
    <source>
        <strain evidence="2 3">HN1</strain>
    </source>
</reference>
<evidence type="ECO:0000259" key="1">
    <source>
        <dbReference type="Pfam" id="PF13358"/>
    </source>
</evidence>
<accession>A0ABU3W0J5</accession>
<dbReference type="NCBIfam" id="NF033545">
    <property type="entry name" value="transpos_IS630"/>
    <property type="match status" value="1"/>
</dbReference>
<comment type="caution">
    <text evidence="2">The sequence shown here is derived from an EMBL/GenBank/DDBJ whole genome shotgun (WGS) entry which is preliminary data.</text>
</comment>
<evidence type="ECO:0000313" key="2">
    <source>
        <dbReference type="EMBL" id="MDV2080062.1"/>
    </source>
</evidence>
<dbReference type="EMBL" id="JAWIIJ010000011">
    <property type="protein sequence ID" value="MDV2080062.1"/>
    <property type="molecule type" value="Genomic_DNA"/>
</dbReference>
<protein>
    <submittedName>
        <fullName evidence="2">IS630 family transposase</fullName>
    </submittedName>
</protein>
<dbReference type="InterPro" id="IPR038717">
    <property type="entry name" value="Tc1-like_DDE_dom"/>
</dbReference>